<evidence type="ECO:0000259" key="5">
    <source>
        <dbReference type="PROSITE" id="PS50932"/>
    </source>
</evidence>
<dbReference type="Pfam" id="PF13377">
    <property type="entry name" value="Peripla_BP_3"/>
    <property type="match status" value="1"/>
</dbReference>
<proteinExistence type="predicted"/>
<dbReference type="CDD" id="cd06267">
    <property type="entry name" value="PBP1_LacI_sugar_binding-like"/>
    <property type="match status" value="1"/>
</dbReference>
<dbReference type="Gene3D" id="1.10.260.40">
    <property type="entry name" value="lambda repressor-like DNA-binding domains"/>
    <property type="match status" value="1"/>
</dbReference>
<dbReference type="GO" id="GO:0000976">
    <property type="term" value="F:transcription cis-regulatory region binding"/>
    <property type="evidence" value="ECO:0007669"/>
    <property type="project" value="TreeGrafter"/>
</dbReference>
<dbReference type="SMART" id="SM00354">
    <property type="entry name" value="HTH_LACI"/>
    <property type="match status" value="1"/>
</dbReference>
<keyword evidence="1" id="KW-0805">Transcription regulation</keyword>
<name>A0A7J5BUM0_9MICO</name>
<dbReference type="OrthoDB" id="3467214at2"/>
<dbReference type="InterPro" id="IPR010982">
    <property type="entry name" value="Lambda_DNA-bd_dom_sf"/>
</dbReference>
<dbReference type="PANTHER" id="PTHR30146">
    <property type="entry name" value="LACI-RELATED TRANSCRIPTIONAL REPRESSOR"/>
    <property type="match status" value="1"/>
</dbReference>
<keyword evidence="3" id="KW-0804">Transcription</keyword>
<evidence type="ECO:0000256" key="3">
    <source>
        <dbReference type="ARBA" id="ARBA00023163"/>
    </source>
</evidence>
<protein>
    <submittedName>
        <fullName evidence="7">LacI family transcriptional regulator</fullName>
    </submittedName>
</protein>
<dbReference type="InterPro" id="IPR046335">
    <property type="entry name" value="LacI/GalR-like_sensor"/>
</dbReference>
<dbReference type="PROSITE" id="PS50932">
    <property type="entry name" value="HTH_LACI_2"/>
    <property type="match status" value="1"/>
</dbReference>
<evidence type="ECO:0000313" key="8">
    <source>
        <dbReference type="Proteomes" id="UP000467240"/>
    </source>
</evidence>
<gene>
    <name evidence="7" type="ORF">F8O01_08290</name>
    <name evidence="6" type="ORF">F8O01_15055</name>
</gene>
<dbReference type="EMBL" id="WBJZ01000023">
    <property type="protein sequence ID" value="KAB1653397.1"/>
    <property type="molecule type" value="Genomic_DNA"/>
</dbReference>
<dbReference type="AlphaFoldDB" id="A0A7J5BUM0"/>
<comment type="caution">
    <text evidence="7">The sequence shown here is derived from an EMBL/GenBank/DDBJ whole genome shotgun (WGS) entry which is preliminary data.</text>
</comment>
<evidence type="ECO:0000256" key="2">
    <source>
        <dbReference type="ARBA" id="ARBA00023125"/>
    </source>
</evidence>
<sequence length="347" mass="36153">MAGRPTIYDVAERAGVSKSLVSLVLNRSPSVSEASRLAVEEAIAALGYRPSRAAANLAARSTRLVGVLIDDYTNLWFVDLVRGLRTTLGEHGYRVTVADMATAPPTENPVEGFLSMRVEGVVVAMDVPAALSDPAAPPVVIAGTRRAAPPDADSVTNDDAVGARLAAEHLLSLGHRRLGHLTASGGAAVVRRASFVEAVERSGATVVTIEHDGPTDEQAGFDGAIALLETHPETTAIFAANDLMALGALGAARQLRRRVPEDLSIMGYDNTPLARTRLVDLTTIDDNSFAVGIEAGRLLLDRMNDADARTGAGAGATSDGHARATHRTLEPDLILRGTTGPAPAAAP</sequence>
<organism evidence="7 8">
    <name type="scientific">Pseudoclavibacter chungangensis</name>
    <dbReference type="NCBI Taxonomy" id="587635"/>
    <lineage>
        <taxon>Bacteria</taxon>
        <taxon>Bacillati</taxon>
        <taxon>Actinomycetota</taxon>
        <taxon>Actinomycetes</taxon>
        <taxon>Micrococcales</taxon>
        <taxon>Microbacteriaceae</taxon>
        <taxon>Pseudoclavibacter</taxon>
    </lineage>
</organism>
<dbReference type="Proteomes" id="UP000467240">
    <property type="component" value="Unassembled WGS sequence"/>
</dbReference>
<evidence type="ECO:0000256" key="4">
    <source>
        <dbReference type="SAM" id="MobiDB-lite"/>
    </source>
</evidence>
<evidence type="ECO:0000313" key="7">
    <source>
        <dbReference type="EMBL" id="KAB1657239.1"/>
    </source>
</evidence>
<dbReference type="CDD" id="cd01392">
    <property type="entry name" value="HTH_LacI"/>
    <property type="match status" value="1"/>
</dbReference>
<dbReference type="EMBL" id="WBJZ01000009">
    <property type="protein sequence ID" value="KAB1657239.1"/>
    <property type="molecule type" value="Genomic_DNA"/>
</dbReference>
<evidence type="ECO:0000313" key="6">
    <source>
        <dbReference type="EMBL" id="KAB1653397.1"/>
    </source>
</evidence>
<reference evidence="7 8" key="1">
    <citation type="submission" date="2019-09" db="EMBL/GenBank/DDBJ databases">
        <title>Phylogeny of genus Pseudoclavibacter and closely related genus.</title>
        <authorList>
            <person name="Li Y."/>
        </authorList>
    </citation>
    <scope>NUCLEOTIDE SEQUENCE [LARGE SCALE GENOMIC DNA]</scope>
    <source>
        <strain evidence="7 8">DSM 23821</strain>
    </source>
</reference>
<dbReference type="Gene3D" id="3.40.50.2300">
    <property type="match status" value="2"/>
</dbReference>
<dbReference type="SUPFAM" id="SSF47413">
    <property type="entry name" value="lambda repressor-like DNA-binding domains"/>
    <property type="match status" value="1"/>
</dbReference>
<feature type="region of interest" description="Disordered" evidence="4">
    <location>
        <begin position="311"/>
        <end position="347"/>
    </location>
</feature>
<dbReference type="GO" id="GO:0003700">
    <property type="term" value="F:DNA-binding transcription factor activity"/>
    <property type="evidence" value="ECO:0007669"/>
    <property type="project" value="TreeGrafter"/>
</dbReference>
<feature type="domain" description="HTH lacI-type" evidence="5">
    <location>
        <begin position="5"/>
        <end position="59"/>
    </location>
</feature>
<keyword evidence="8" id="KW-1185">Reference proteome</keyword>
<evidence type="ECO:0000256" key="1">
    <source>
        <dbReference type="ARBA" id="ARBA00023015"/>
    </source>
</evidence>
<accession>A0A7J5BUM0</accession>
<dbReference type="Pfam" id="PF00356">
    <property type="entry name" value="LacI"/>
    <property type="match status" value="1"/>
</dbReference>
<dbReference type="InterPro" id="IPR028082">
    <property type="entry name" value="Peripla_BP_I"/>
</dbReference>
<keyword evidence="2" id="KW-0238">DNA-binding</keyword>
<dbReference type="PANTHER" id="PTHR30146:SF153">
    <property type="entry name" value="LACTOSE OPERON REPRESSOR"/>
    <property type="match status" value="1"/>
</dbReference>
<dbReference type="RefSeq" id="WP_158040409.1">
    <property type="nucleotide sequence ID" value="NZ_JACCFV010000001.1"/>
</dbReference>
<dbReference type="SUPFAM" id="SSF53822">
    <property type="entry name" value="Periplasmic binding protein-like I"/>
    <property type="match status" value="1"/>
</dbReference>
<dbReference type="InterPro" id="IPR000843">
    <property type="entry name" value="HTH_LacI"/>
</dbReference>